<evidence type="ECO:0000256" key="1">
    <source>
        <dbReference type="SAM" id="MobiDB-lite"/>
    </source>
</evidence>
<evidence type="ECO:0000313" key="2">
    <source>
        <dbReference type="EMBL" id="KAI1726145.1"/>
    </source>
</evidence>
<organism evidence="2 3">
    <name type="scientific">Ditylenchus destructor</name>
    <dbReference type="NCBI Taxonomy" id="166010"/>
    <lineage>
        <taxon>Eukaryota</taxon>
        <taxon>Metazoa</taxon>
        <taxon>Ecdysozoa</taxon>
        <taxon>Nematoda</taxon>
        <taxon>Chromadorea</taxon>
        <taxon>Rhabditida</taxon>
        <taxon>Tylenchina</taxon>
        <taxon>Tylenchomorpha</taxon>
        <taxon>Sphaerularioidea</taxon>
        <taxon>Anguinidae</taxon>
        <taxon>Anguininae</taxon>
        <taxon>Ditylenchus</taxon>
    </lineage>
</organism>
<name>A0AAD4NI58_9BILA</name>
<accession>A0AAD4NI58</accession>
<keyword evidence="3" id="KW-1185">Reference proteome</keyword>
<gene>
    <name evidence="2" type="ORF">DdX_02842</name>
</gene>
<dbReference type="Proteomes" id="UP001201812">
    <property type="component" value="Unassembled WGS sequence"/>
</dbReference>
<proteinExistence type="predicted"/>
<feature type="region of interest" description="Disordered" evidence="1">
    <location>
        <begin position="21"/>
        <end position="41"/>
    </location>
</feature>
<dbReference type="EMBL" id="JAKKPZ010000002">
    <property type="protein sequence ID" value="KAI1726145.1"/>
    <property type="molecule type" value="Genomic_DNA"/>
</dbReference>
<reference evidence="2" key="1">
    <citation type="submission" date="2022-01" db="EMBL/GenBank/DDBJ databases">
        <title>Genome Sequence Resource for Two Populations of Ditylenchus destructor, the Migratory Endoparasitic Phytonematode.</title>
        <authorList>
            <person name="Zhang H."/>
            <person name="Lin R."/>
            <person name="Xie B."/>
        </authorList>
    </citation>
    <scope>NUCLEOTIDE SEQUENCE</scope>
    <source>
        <strain evidence="2">BazhouSP</strain>
    </source>
</reference>
<protein>
    <submittedName>
        <fullName evidence="2">Uncharacterized protein</fullName>
    </submittedName>
</protein>
<dbReference type="AlphaFoldDB" id="A0AAD4NI58"/>
<comment type="caution">
    <text evidence="2">The sequence shown here is derived from an EMBL/GenBank/DDBJ whole genome shotgun (WGS) entry which is preliminary data.</text>
</comment>
<sequence>MNLSWLIRSISRSILLNTSKHGKQRLKDSSNPYNDDDDQQNYSESSSFYVTIVLPDGQHTLRAKNGETLAEVMERNLIPPLIKAVSNPSEWKMVDAWFVSSFSSARVYVDNIFYDNLLGPGHPKFDEFNDPIQLNEEEQHVRNFILTKELDGLCIVCDYS</sequence>
<evidence type="ECO:0000313" key="3">
    <source>
        <dbReference type="Proteomes" id="UP001201812"/>
    </source>
</evidence>